<dbReference type="STRING" id="146817.SAMN04488502_101330"/>
<keyword evidence="1" id="KW-1133">Transmembrane helix</keyword>
<sequence length="202" mass="22910">MIFRLKKLFVHHKILLGIAGILALFVVFYYSILIPQQTKISQLTAVLQSEQRRVGVIEAFAGAHPDISQYEQELNAKLATVNLLLPDQPKISEFIVTVEQAARASGLELQQIKPLQPVKKTGYREIPLELTVQGTYFPTLDFLKKLEGLERFNSVVNMTVQAQTDQLTSDLRINIYYYDEPQPPEIAEQAKVNTATTPERVR</sequence>
<reference evidence="2 3" key="1">
    <citation type="submission" date="2016-10" db="EMBL/GenBank/DDBJ databases">
        <authorList>
            <person name="de Groot N.N."/>
        </authorList>
    </citation>
    <scope>NUCLEOTIDE SEQUENCE [LARGE SCALE GENOMIC DNA]</scope>
    <source>
        <strain evidence="2 3">DSM 1736</strain>
    </source>
</reference>
<evidence type="ECO:0000256" key="1">
    <source>
        <dbReference type="SAM" id="Phobius"/>
    </source>
</evidence>
<feature type="transmembrane region" description="Helical" evidence="1">
    <location>
        <begin position="12"/>
        <end position="32"/>
    </location>
</feature>
<proteinExistence type="predicted"/>
<keyword evidence="1" id="KW-0472">Membrane</keyword>
<dbReference type="RefSeq" id="WP_173812524.1">
    <property type="nucleotide sequence ID" value="NZ_FNHB01000001.1"/>
</dbReference>
<name>A0A1G9LF49_9FIRM</name>
<keyword evidence="1" id="KW-0812">Transmembrane</keyword>
<dbReference type="InterPro" id="IPR007445">
    <property type="entry name" value="PilO"/>
</dbReference>
<evidence type="ECO:0000313" key="3">
    <source>
        <dbReference type="Proteomes" id="UP000214880"/>
    </source>
</evidence>
<dbReference type="Proteomes" id="UP000214880">
    <property type="component" value="Unassembled WGS sequence"/>
</dbReference>
<gene>
    <name evidence="2" type="ORF">SAMN04488502_101330</name>
</gene>
<protein>
    <submittedName>
        <fullName evidence="2">Type IV pilus assembly protein PilO</fullName>
    </submittedName>
</protein>
<dbReference type="Gene3D" id="3.30.70.60">
    <property type="match status" value="1"/>
</dbReference>
<dbReference type="Pfam" id="PF04350">
    <property type="entry name" value="PilO"/>
    <property type="match status" value="1"/>
</dbReference>
<keyword evidence="3" id="KW-1185">Reference proteome</keyword>
<accession>A0A1G9LF49</accession>
<dbReference type="InterPro" id="IPR014717">
    <property type="entry name" value="Transl_elong_EF1B/ribsomal_bS6"/>
</dbReference>
<dbReference type="GO" id="GO:0043107">
    <property type="term" value="P:type IV pilus-dependent motility"/>
    <property type="evidence" value="ECO:0007669"/>
    <property type="project" value="InterPro"/>
</dbReference>
<dbReference type="PANTHER" id="PTHR39555:SF1">
    <property type="entry name" value="TYPE IV PILUS INNER MEMBRANE COMPONENT PILO"/>
    <property type="match status" value="1"/>
</dbReference>
<organism evidence="2 3">
    <name type="scientific">Dendrosporobacter quercicolus</name>
    <dbReference type="NCBI Taxonomy" id="146817"/>
    <lineage>
        <taxon>Bacteria</taxon>
        <taxon>Bacillati</taxon>
        <taxon>Bacillota</taxon>
        <taxon>Negativicutes</taxon>
        <taxon>Selenomonadales</taxon>
        <taxon>Sporomusaceae</taxon>
        <taxon>Dendrosporobacter</taxon>
    </lineage>
</organism>
<evidence type="ECO:0000313" key="2">
    <source>
        <dbReference type="EMBL" id="SDL60571.1"/>
    </source>
</evidence>
<dbReference type="AlphaFoldDB" id="A0A1G9LF49"/>
<dbReference type="PANTHER" id="PTHR39555">
    <property type="entry name" value="FIMBRIAL ASSEMBLY PROTEIN PILO-LIKE PROTEIN-RELATED"/>
    <property type="match status" value="1"/>
</dbReference>
<dbReference type="GO" id="GO:0043683">
    <property type="term" value="P:type IV pilus assembly"/>
    <property type="evidence" value="ECO:0007669"/>
    <property type="project" value="InterPro"/>
</dbReference>
<dbReference type="EMBL" id="FNHB01000001">
    <property type="protein sequence ID" value="SDL60571.1"/>
    <property type="molecule type" value="Genomic_DNA"/>
</dbReference>